<reference evidence="3 4" key="1">
    <citation type="submission" date="2024-09" db="EMBL/GenBank/DDBJ databases">
        <title>The Natural Products Discovery Center: Release of the First 8490 Sequenced Strains for Exploring Actinobacteria Biosynthetic Diversity.</title>
        <authorList>
            <person name="Kalkreuter E."/>
            <person name="Kautsar S.A."/>
            <person name="Yang D."/>
            <person name="Bader C.D."/>
            <person name="Teijaro C.N."/>
            <person name="Fluegel L."/>
            <person name="Davis C.M."/>
            <person name="Simpson J.R."/>
            <person name="Lauterbach L."/>
            <person name="Steele A.D."/>
            <person name="Gui C."/>
            <person name="Meng S."/>
            <person name="Li G."/>
            <person name="Viehrig K."/>
            <person name="Ye F."/>
            <person name="Su P."/>
            <person name="Kiefer A.F."/>
            <person name="Nichols A."/>
            <person name="Cepeda A.J."/>
            <person name="Yan W."/>
            <person name="Fan B."/>
            <person name="Jiang Y."/>
            <person name="Adhikari A."/>
            <person name="Zheng C.-J."/>
            <person name="Schuster L."/>
            <person name="Cowan T.M."/>
            <person name="Smanski M.J."/>
            <person name="Chevrette M.G."/>
            <person name="De Carvalho L.P.S."/>
            <person name="Shen B."/>
        </authorList>
    </citation>
    <scope>NUCLEOTIDE SEQUENCE [LARGE SCALE GENOMIC DNA]</scope>
    <source>
        <strain evidence="3 4">NPDC058753</strain>
    </source>
</reference>
<feature type="compositionally biased region" description="Polar residues" evidence="1">
    <location>
        <begin position="65"/>
        <end position="75"/>
    </location>
</feature>
<sequence>MTTKRTSAVVAALLAAAAASLTLAAPASAASLNNDGVFNNVISGAPPKTINRPALDQPTELEAESTVSTTVTFGG</sequence>
<evidence type="ECO:0000313" key="3">
    <source>
        <dbReference type="EMBL" id="MFE1350907.1"/>
    </source>
</evidence>
<evidence type="ECO:0008006" key="5">
    <source>
        <dbReference type="Google" id="ProtNLM"/>
    </source>
</evidence>
<protein>
    <recommendedName>
        <fullName evidence="5">Secreted protein</fullName>
    </recommendedName>
</protein>
<keyword evidence="2" id="KW-0732">Signal</keyword>
<evidence type="ECO:0000256" key="1">
    <source>
        <dbReference type="SAM" id="MobiDB-lite"/>
    </source>
</evidence>
<organism evidence="3 4">
    <name type="scientific">Kitasatospora phosalacinea</name>
    <dbReference type="NCBI Taxonomy" id="2065"/>
    <lineage>
        <taxon>Bacteria</taxon>
        <taxon>Bacillati</taxon>
        <taxon>Actinomycetota</taxon>
        <taxon>Actinomycetes</taxon>
        <taxon>Kitasatosporales</taxon>
        <taxon>Streptomycetaceae</taxon>
        <taxon>Kitasatospora</taxon>
    </lineage>
</organism>
<dbReference type="Proteomes" id="UP001599542">
    <property type="component" value="Unassembled WGS sequence"/>
</dbReference>
<feature type="region of interest" description="Disordered" evidence="1">
    <location>
        <begin position="51"/>
        <end position="75"/>
    </location>
</feature>
<feature type="chain" id="PRO_5046794672" description="Secreted protein" evidence="2">
    <location>
        <begin position="30"/>
        <end position="75"/>
    </location>
</feature>
<comment type="caution">
    <text evidence="3">The sequence shown here is derived from an EMBL/GenBank/DDBJ whole genome shotgun (WGS) entry which is preliminary data.</text>
</comment>
<evidence type="ECO:0000256" key="2">
    <source>
        <dbReference type="SAM" id="SignalP"/>
    </source>
</evidence>
<proteinExistence type="predicted"/>
<dbReference type="RefSeq" id="WP_380316108.1">
    <property type="nucleotide sequence ID" value="NZ_JBHYPW010000002.1"/>
</dbReference>
<evidence type="ECO:0000313" key="4">
    <source>
        <dbReference type="Proteomes" id="UP001599542"/>
    </source>
</evidence>
<name>A0ABW6GDY0_9ACTN</name>
<keyword evidence="4" id="KW-1185">Reference proteome</keyword>
<accession>A0ABW6GDY0</accession>
<gene>
    <name evidence="3" type="ORF">ACFW6T_02820</name>
</gene>
<dbReference type="EMBL" id="JBHYPX010000003">
    <property type="protein sequence ID" value="MFE1350907.1"/>
    <property type="molecule type" value="Genomic_DNA"/>
</dbReference>
<feature type="signal peptide" evidence="2">
    <location>
        <begin position="1"/>
        <end position="29"/>
    </location>
</feature>